<evidence type="ECO:0000259" key="1">
    <source>
        <dbReference type="PROSITE" id="PS50853"/>
    </source>
</evidence>
<keyword evidence="3" id="KW-1185">Reference proteome</keyword>
<dbReference type="AlphaFoldDB" id="A0A3P7P0H9"/>
<evidence type="ECO:0000313" key="3">
    <source>
        <dbReference type="Proteomes" id="UP000281553"/>
    </source>
</evidence>
<dbReference type="PROSITE" id="PS50853">
    <property type="entry name" value="FN3"/>
    <property type="match status" value="1"/>
</dbReference>
<protein>
    <recommendedName>
        <fullName evidence="1">Fibronectin type-III domain-containing protein</fullName>
    </recommendedName>
</protein>
<accession>A0A3P7P0H9</accession>
<dbReference type="InterPro" id="IPR036116">
    <property type="entry name" value="FN3_sf"/>
</dbReference>
<reference evidence="2 3" key="1">
    <citation type="submission" date="2018-11" db="EMBL/GenBank/DDBJ databases">
        <authorList>
            <consortium name="Pathogen Informatics"/>
        </authorList>
    </citation>
    <scope>NUCLEOTIDE SEQUENCE [LARGE SCALE GENOMIC DNA]</scope>
</reference>
<dbReference type="OrthoDB" id="6266590at2759"/>
<dbReference type="SUPFAM" id="SSF49265">
    <property type="entry name" value="Fibronectin type III"/>
    <property type="match status" value="1"/>
</dbReference>
<proteinExistence type="predicted"/>
<organism evidence="2 3">
    <name type="scientific">Dibothriocephalus latus</name>
    <name type="common">Fish tapeworm</name>
    <name type="synonym">Diphyllobothrium latum</name>
    <dbReference type="NCBI Taxonomy" id="60516"/>
    <lineage>
        <taxon>Eukaryota</taxon>
        <taxon>Metazoa</taxon>
        <taxon>Spiralia</taxon>
        <taxon>Lophotrochozoa</taxon>
        <taxon>Platyhelminthes</taxon>
        <taxon>Cestoda</taxon>
        <taxon>Eucestoda</taxon>
        <taxon>Diphyllobothriidea</taxon>
        <taxon>Diphyllobothriidae</taxon>
        <taxon>Dibothriocephalus</taxon>
    </lineage>
</organism>
<dbReference type="CDD" id="cd00063">
    <property type="entry name" value="FN3"/>
    <property type="match status" value="1"/>
</dbReference>
<feature type="domain" description="Fibronectin type-III" evidence="1">
    <location>
        <begin position="1"/>
        <end position="94"/>
    </location>
</feature>
<dbReference type="Gene3D" id="2.60.40.10">
    <property type="entry name" value="Immunoglobulins"/>
    <property type="match status" value="1"/>
</dbReference>
<dbReference type="Pfam" id="PF00041">
    <property type="entry name" value="fn3"/>
    <property type="match status" value="1"/>
</dbReference>
<dbReference type="Proteomes" id="UP000281553">
    <property type="component" value="Unassembled WGS sequence"/>
</dbReference>
<dbReference type="InterPro" id="IPR003961">
    <property type="entry name" value="FN3_dom"/>
</dbReference>
<evidence type="ECO:0000313" key="2">
    <source>
        <dbReference type="EMBL" id="VDN11376.1"/>
    </source>
</evidence>
<dbReference type="InterPro" id="IPR013783">
    <property type="entry name" value="Ig-like_fold"/>
</dbReference>
<sequence>MQTQVSVDVVSAQTTRVTWIIPDNIECEGALLHFILEVNSTYDSSQIIKVEKNATSCALIDLMPGVEYSVRICASNRAGLGRYSKAVVFRNKGQQRELDMEAFEPTEFPPYDFDDDQEGLPETESEGFNFNVHNFLIPEEVSVFGAF</sequence>
<name>A0A3P7P0H9_DIBLA</name>
<dbReference type="EMBL" id="UYRU01051301">
    <property type="protein sequence ID" value="VDN11376.1"/>
    <property type="molecule type" value="Genomic_DNA"/>
</dbReference>
<gene>
    <name evidence="2" type="ORF">DILT_LOCUS7207</name>
</gene>